<dbReference type="SFLD" id="SFLDS00003">
    <property type="entry name" value="Haloacid_Dehalogenase"/>
    <property type="match status" value="1"/>
</dbReference>
<dbReference type="GO" id="GO:0008967">
    <property type="term" value="F:phosphoglycolate phosphatase activity"/>
    <property type="evidence" value="ECO:0007669"/>
    <property type="project" value="UniProtKB-EC"/>
</dbReference>
<dbReference type="KEGG" id="lit:FPZ52_03270"/>
<dbReference type="GO" id="GO:0005829">
    <property type="term" value="C:cytosol"/>
    <property type="evidence" value="ECO:0007669"/>
    <property type="project" value="TreeGrafter"/>
</dbReference>
<dbReference type="NCBIfam" id="TIGR01549">
    <property type="entry name" value="HAD-SF-IA-v1"/>
    <property type="match status" value="1"/>
</dbReference>
<name>A0A5B8IRC4_9RHOB</name>
<sequence length="226" mass="23457">MATIVFDLDGTLADTSGDLIAAANAVLSGLGNAGLLCFQQDRETAFHGGRAMLTLGYQRLGLDPDSDTRNVHYDALLNAYGAAMDVHTQLFPGVEASLDRLLAAGHRLAVCTNKMSGHAETLLGLLGIADRFGAVVGADTLPVRKPDPAPYVEAVARAGGTGQPSLLIGDTDTDLKTARAAGVPCVLVTFGPAGERVGALEPDALLNHYDALPDLVGRLLSVKAER</sequence>
<dbReference type="InterPro" id="IPR050155">
    <property type="entry name" value="HAD-like_hydrolase_sf"/>
</dbReference>
<dbReference type="Pfam" id="PF13419">
    <property type="entry name" value="HAD_2"/>
    <property type="match status" value="1"/>
</dbReference>
<organism evidence="5 6">
    <name type="scientific">Qingshengfaniella alkalisoli</name>
    <dbReference type="NCBI Taxonomy" id="2599296"/>
    <lineage>
        <taxon>Bacteria</taxon>
        <taxon>Pseudomonadati</taxon>
        <taxon>Pseudomonadota</taxon>
        <taxon>Alphaproteobacteria</taxon>
        <taxon>Rhodobacterales</taxon>
        <taxon>Paracoccaceae</taxon>
        <taxon>Qingshengfaniella</taxon>
    </lineage>
</organism>
<dbReference type="PANTHER" id="PTHR43434:SF1">
    <property type="entry name" value="PHOSPHOGLYCOLATE PHOSPHATASE"/>
    <property type="match status" value="1"/>
</dbReference>
<dbReference type="GO" id="GO:0006281">
    <property type="term" value="P:DNA repair"/>
    <property type="evidence" value="ECO:0007669"/>
    <property type="project" value="TreeGrafter"/>
</dbReference>
<keyword evidence="5" id="KW-0378">Hydrolase</keyword>
<gene>
    <name evidence="5" type="ORF">FPZ52_03270</name>
</gene>
<dbReference type="SUPFAM" id="SSF56784">
    <property type="entry name" value="HAD-like"/>
    <property type="match status" value="1"/>
</dbReference>
<dbReference type="OrthoDB" id="9793014at2"/>
<dbReference type="InterPro" id="IPR023198">
    <property type="entry name" value="PGP-like_dom2"/>
</dbReference>
<dbReference type="InterPro" id="IPR036412">
    <property type="entry name" value="HAD-like_sf"/>
</dbReference>
<comment type="catalytic activity">
    <reaction evidence="1">
        <text>2-phosphoglycolate + H2O = glycolate + phosphate</text>
        <dbReference type="Rhea" id="RHEA:14369"/>
        <dbReference type="ChEBI" id="CHEBI:15377"/>
        <dbReference type="ChEBI" id="CHEBI:29805"/>
        <dbReference type="ChEBI" id="CHEBI:43474"/>
        <dbReference type="ChEBI" id="CHEBI:58033"/>
        <dbReference type="EC" id="3.1.3.18"/>
    </reaction>
</comment>
<keyword evidence="6" id="KW-1185">Reference proteome</keyword>
<dbReference type="Gene3D" id="3.40.50.1000">
    <property type="entry name" value="HAD superfamily/HAD-like"/>
    <property type="match status" value="1"/>
</dbReference>
<dbReference type="PANTHER" id="PTHR43434">
    <property type="entry name" value="PHOSPHOGLYCOLATE PHOSPHATASE"/>
    <property type="match status" value="1"/>
</dbReference>
<evidence type="ECO:0000256" key="2">
    <source>
        <dbReference type="ARBA" id="ARBA00004818"/>
    </source>
</evidence>
<evidence type="ECO:0000256" key="4">
    <source>
        <dbReference type="ARBA" id="ARBA00013078"/>
    </source>
</evidence>
<dbReference type="InterPro" id="IPR006439">
    <property type="entry name" value="HAD-SF_hydro_IA"/>
</dbReference>
<comment type="similarity">
    <text evidence="3">Belongs to the HAD-like hydrolase superfamily. CbbY/CbbZ/Gph/YieH family.</text>
</comment>
<dbReference type="PRINTS" id="PR00413">
    <property type="entry name" value="HADHALOGNASE"/>
</dbReference>
<dbReference type="SFLD" id="SFLDG01129">
    <property type="entry name" value="C1.5:_HAD__Beta-PGM__Phosphata"/>
    <property type="match status" value="1"/>
</dbReference>
<evidence type="ECO:0000313" key="5">
    <source>
        <dbReference type="EMBL" id="QDY68742.1"/>
    </source>
</evidence>
<evidence type="ECO:0000313" key="6">
    <source>
        <dbReference type="Proteomes" id="UP000318483"/>
    </source>
</evidence>
<protein>
    <recommendedName>
        <fullName evidence="4">phosphoglycolate phosphatase</fullName>
        <ecNumber evidence="4">3.1.3.18</ecNumber>
    </recommendedName>
</protein>
<dbReference type="InterPro" id="IPR041492">
    <property type="entry name" value="HAD_2"/>
</dbReference>
<dbReference type="RefSeq" id="WP_146363670.1">
    <property type="nucleotide sequence ID" value="NZ_CP042261.1"/>
</dbReference>
<dbReference type="EMBL" id="CP042261">
    <property type="protein sequence ID" value="QDY68742.1"/>
    <property type="molecule type" value="Genomic_DNA"/>
</dbReference>
<dbReference type="Proteomes" id="UP000318483">
    <property type="component" value="Chromosome"/>
</dbReference>
<evidence type="ECO:0000256" key="1">
    <source>
        <dbReference type="ARBA" id="ARBA00000830"/>
    </source>
</evidence>
<evidence type="ECO:0000256" key="3">
    <source>
        <dbReference type="ARBA" id="ARBA00006171"/>
    </source>
</evidence>
<proteinExistence type="inferred from homology"/>
<dbReference type="EC" id="3.1.3.18" evidence="4"/>
<dbReference type="Gene3D" id="1.10.150.240">
    <property type="entry name" value="Putative phosphatase, domain 2"/>
    <property type="match status" value="1"/>
</dbReference>
<dbReference type="InterPro" id="IPR023214">
    <property type="entry name" value="HAD_sf"/>
</dbReference>
<reference evidence="5 6" key="1">
    <citation type="submission" date="2019-07" db="EMBL/GenBank/DDBJ databases">
        <title>Litoreibacter alkalisoli sp. nov., isolated from saline-alkaline soil.</title>
        <authorList>
            <person name="Wang S."/>
            <person name="Xu L."/>
            <person name="Xing Y.-T."/>
            <person name="Sun J.-Q."/>
        </authorList>
    </citation>
    <scope>NUCLEOTIDE SEQUENCE [LARGE SCALE GENOMIC DNA]</scope>
    <source>
        <strain evidence="5 6">LN3S51</strain>
    </source>
</reference>
<accession>A0A5B8IRC4</accession>
<comment type="pathway">
    <text evidence="2">Organic acid metabolism; glycolate biosynthesis; glycolate from 2-phosphoglycolate: step 1/1.</text>
</comment>
<dbReference type="AlphaFoldDB" id="A0A5B8IRC4"/>